<dbReference type="RefSeq" id="WP_394356168.1">
    <property type="nucleotide sequence ID" value="NZ_ARXS01000042.1"/>
</dbReference>
<sequence>MKQRTTKHSVQPLAEVPGCKTVAVDLAKRVFQVAAEDALGQVVYEQRIKSRGAFQAFLQQLPEGVTVLMETGPGAQAWARQAQQRGTAVRLLPAQHVAKHRSGPKNDRNDVLAILRAGHDRHIASVPVKSVAALAMQALHRARQGYILRRTALSNQMRGLLLEQGIALAKGDVAISRGIPEVLEDASQPIPDPLRELIDELLAEWRQLGERVAILTGRLEAQARDDETAQRLMSVRGVGPIIATALLAKQTQPERFANARQFAAYFGLVPEQHSSGEKVRLGRMGKHGDGYVRSLAIQGAQAVLRQLRPDSEQPDDRRLLRWQQRLGRKGAAVRLANRNLR</sequence>
<evidence type="ECO:0000259" key="1">
    <source>
        <dbReference type="Pfam" id="PF01548"/>
    </source>
</evidence>
<feature type="non-terminal residue" evidence="3">
    <location>
        <position position="341"/>
    </location>
</feature>
<dbReference type="InterPro" id="IPR003346">
    <property type="entry name" value="Transposase_20"/>
</dbReference>
<reference evidence="3" key="1">
    <citation type="submission" date="2012-09" db="EMBL/GenBank/DDBJ databases">
        <title>Genome Sequence of alkane-degrading Bacterium Alcanivorax balearicus MACL04.</title>
        <authorList>
            <person name="Lai Q."/>
            <person name="Shao Z."/>
        </authorList>
    </citation>
    <scope>NUCLEOTIDE SEQUENCE</scope>
    <source>
        <strain evidence="3">MACL04</strain>
    </source>
</reference>
<evidence type="ECO:0000259" key="2">
    <source>
        <dbReference type="Pfam" id="PF02371"/>
    </source>
</evidence>
<comment type="caution">
    <text evidence="3">The sequence shown here is derived from an EMBL/GenBank/DDBJ whole genome shotgun (WGS) entry which is preliminary data.</text>
</comment>
<keyword evidence="4" id="KW-1185">Reference proteome</keyword>
<dbReference type="InterPro" id="IPR002525">
    <property type="entry name" value="Transp_IS110-like_N"/>
</dbReference>
<evidence type="ECO:0000313" key="3">
    <source>
        <dbReference type="EMBL" id="MCU5784822.1"/>
    </source>
</evidence>
<feature type="domain" description="Transposase IS110-like N-terminal" evidence="1">
    <location>
        <begin position="22"/>
        <end position="162"/>
    </location>
</feature>
<name>A0ABT2R4X1_9GAMM</name>
<protein>
    <submittedName>
        <fullName evidence="3">ISPpu11, transposase</fullName>
    </submittedName>
</protein>
<proteinExistence type="predicted"/>
<dbReference type="Pfam" id="PF02371">
    <property type="entry name" value="Transposase_20"/>
    <property type="match status" value="1"/>
</dbReference>
<dbReference type="Pfam" id="PF01548">
    <property type="entry name" value="DEDD_Tnp_IS110"/>
    <property type="match status" value="1"/>
</dbReference>
<accession>A0ABT2R4X1</accession>
<evidence type="ECO:0000313" key="4">
    <source>
        <dbReference type="Proteomes" id="UP001064106"/>
    </source>
</evidence>
<dbReference type="InterPro" id="IPR047650">
    <property type="entry name" value="Transpos_IS110"/>
</dbReference>
<dbReference type="NCBIfam" id="NF033542">
    <property type="entry name" value="transpos_IS110"/>
    <property type="match status" value="1"/>
</dbReference>
<dbReference type="PANTHER" id="PTHR33055">
    <property type="entry name" value="TRANSPOSASE FOR INSERTION SEQUENCE ELEMENT IS1111A"/>
    <property type="match status" value="1"/>
</dbReference>
<organism evidence="3 4">
    <name type="scientific">Alloalcanivorax balearicus MACL04</name>
    <dbReference type="NCBI Taxonomy" id="1177182"/>
    <lineage>
        <taxon>Bacteria</taxon>
        <taxon>Pseudomonadati</taxon>
        <taxon>Pseudomonadota</taxon>
        <taxon>Gammaproteobacteria</taxon>
        <taxon>Oceanospirillales</taxon>
        <taxon>Alcanivoracaceae</taxon>
        <taxon>Alloalcanivorax</taxon>
    </lineage>
</organism>
<feature type="domain" description="Transposase IS116/IS110/IS902 C-terminal" evidence="2">
    <location>
        <begin position="229"/>
        <end position="309"/>
    </location>
</feature>
<dbReference type="PANTHER" id="PTHR33055:SF3">
    <property type="entry name" value="PUTATIVE TRANSPOSASE FOR IS117-RELATED"/>
    <property type="match status" value="1"/>
</dbReference>
<dbReference type="EMBL" id="ARXS01000042">
    <property type="protein sequence ID" value="MCU5784822.1"/>
    <property type="molecule type" value="Genomic_DNA"/>
</dbReference>
<gene>
    <name evidence="3" type="ORF">MA04_04122</name>
</gene>
<dbReference type="Proteomes" id="UP001064106">
    <property type="component" value="Unassembled WGS sequence"/>
</dbReference>